<reference evidence="2 3" key="1">
    <citation type="journal article" date="2015" name="Genome Biol. Evol.">
        <title>Comparative Genomics of a Bacterivorous Green Alga Reveals Evolutionary Causalities and Consequences of Phago-Mixotrophic Mode of Nutrition.</title>
        <authorList>
            <person name="Burns J.A."/>
            <person name="Paasch A."/>
            <person name="Narechania A."/>
            <person name="Kim E."/>
        </authorList>
    </citation>
    <scope>NUCLEOTIDE SEQUENCE [LARGE SCALE GENOMIC DNA]</scope>
    <source>
        <strain evidence="2 3">PLY_AMNH</strain>
    </source>
</reference>
<dbReference type="GO" id="GO:0003677">
    <property type="term" value="F:DNA binding"/>
    <property type="evidence" value="ECO:0007669"/>
    <property type="project" value="InterPro"/>
</dbReference>
<organism evidence="2 3">
    <name type="scientific">Cymbomonas tetramitiformis</name>
    <dbReference type="NCBI Taxonomy" id="36881"/>
    <lineage>
        <taxon>Eukaryota</taxon>
        <taxon>Viridiplantae</taxon>
        <taxon>Chlorophyta</taxon>
        <taxon>Pyramimonadophyceae</taxon>
        <taxon>Pyramimonadales</taxon>
        <taxon>Pyramimonadaceae</taxon>
        <taxon>Cymbomonas</taxon>
    </lineage>
</organism>
<evidence type="ECO:0000313" key="3">
    <source>
        <dbReference type="Proteomes" id="UP001190700"/>
    </source>
</evidence>
<feature type="domain" description="Reverse transcriptase Ty1/copia-type" evidence="1">
    <location>
        <begin position="789"/>
        <end position="839"/>
    </location>
</feature>
<dbReference type="Pfam" id="PF07727">
    <property type="entry name" value="RVT_2"/>
    <property type="match status" value="2"/>
</dbReference>
<evidence type="ECO:0000259" key="1">
    <source>
        <dbReference type="Pfam" id="PF07727"/>
    </source>
</evidence>
<protein>
    <recommendedName>
        <fullName evidence="1">Reverse transcriptase Ty1/copia-type domain-containing protein</fullName>
    </recommendedName>
</protein>
<dbReference type="AlphaFoldDB" id="A0AAE0FDB3"/>
<feature type="domain" description="Reverse transcriptase Ty1/copia-type" evidence="1">
    <location>
        <begin position="842"/>
        <end position="937"/>
    </location>
</feature>
<dbReference type="GO" id="GO:0009007">
    <property type="term" value="F:site-specific DNA-methyltransferase (adenine-specific) activity"/>
    <property type="evidence" value="ECO:0007669"/>
    <property type="project" value="InterPro"/>
</dbReference>
<dbReference type="GO" id="GO:0009307">
    <property type="term" value="P:DNA restriction-modification system"/>
    <property type="evidence" value="ECO:0007669"/>
    <property type="project" value="InterPro"/>
</dbReference>
<sequence length="966" mass="107535">MKADPLYLEQANQLYFYDFLCRVTTGTVNCIVRGFDPTSDVYAAWHALVKLRRNTSVVYFITQVDQLSSPASQLAILAPPLQLFLDGKEILRRIREYTVVTNVMPSGKPLCLEPVETIYTAMALVKLHPDYKLLKTKFMTDALPTSNVLADHVTSHYDTILAPRVVAMHTANAAESEAAGAIADNRRKQEELKWRRLAVKCILDKGTTLPLGIERVISVEKMLGRLRVIRQIARHMEGLLQLEPVMVHTSLEDLQDWASGLGQTTGALIRAAEPYGTLLFDVTGGWGTDDGPYSDYFGSTHGSYSDSDSDYGDILKTEMAPGLCLIWSLLLMVMVLPTKMTLDLCLVWHLPLALILIMRMGVNAIPVMIGHLVYSILASGHVEMACGAHAGHARARSTEGKSVVLDCGATKHIFNSVEVFNQDYDTKACETFKVVQSKAVSSSGSGAVTFAKRDIQSRRLVGLQLLGTHCIPGQSFNLLLVVALEDAVFLHDGDQRDRFDWKFEDTEPHFTTHGPFFLELSASEDNHILDTYCTSSDTCFVKDWAGKRCYGNPPFDHDIILKCLQKALTDFDRDLANTKFMFVLPKWVTTSWWHLTTRFSIIHEYPPGAKIFSAPMGSCYNVANLEQCGEDRVWIEDTKWPVVILFKDSQTSEQLDLKMLQHGDSEEAMICGRAVEPHAQPYCVVLLTNFTIMDLPAGNVHFPPTHTCLGVKSDTACAEHNSMLPKGVTEPKGHHQVLLAPDSAKWLDSIQEELEALLQIKGALLMMKAEDVPVGVKLLDMSLILKEYGVDYFDTFAPCTQLSSVRLIIVLALNLGLLVDHMDVDIAFLNSVLEEDLYRSDVEPCLYFIKGTELMVIIPAYVDDYLVATNDTSRYEDFVVAFHSWYACKNLGVLDLVMGIGVRWGDGTAYLSQYAYISQMINTYGLTDANPTTLPMSSGTALSPSDGKDVTLPYRALLDQLQWVAR</sequence>
<dbReference type="EMBL" id="LGRX02020371">
    <property type="protein sequence ID" value="KAK3257575.1"/>
    <property type="molecule type" value="Genomic_DNA"/>
</dbReference>
<evidence type="ECO:0000313" key="2">
    <source>
        <dbReference type="EMBL" id="KAK3257575.1"/>
    </source>
</evidence>
<name>A0AAE0FDB3_9CHLO</name>
<accession>A0AAE0FDB3</accession>
<gene>
    <name evidence="2" type="ORF">CYMTET_33345</name>
</gene>
<dbReference type="InterPro" id="IPR008593">
    <property type="entry name" value="Dam_MeTrfase"/>
</dbReference>
<proteinExistence type="predicted"/>
<dbReference type="Pfam" id="PF05869">
    <property type="entry name" value="Dam"/>
    <property type="match status" value="1"/>
</dbReference>
<dbReference type="Proteomes" id="UP001190700">
    <property type="component" value="Unassembled WGS sequence"/>
</dbReference>
<keyword evidence="3" id="KW-1185">Reference proteome</keyword>
<comment type="caution">
    <text evidence="2">The sequence shown here is derived from an EMBL/GenBank/DDBJ whole genome shotgun (WGS) entry which is preliminary data.</text>
</comment>
<dbReference type="InterPro" id="IPR013103">
    <property type="entry name" value="RVT_2"/>
</dbReference>